<comment type="caution">
    <text evidence="3">The sequence shown here is derived from an EMBL/GenBank/DDBJ whole genome shotgun (WGS) entry which is preliminary data.</text>
</comment>
<evidence type="ECO:0000256" key="1">
    <source>
        <dbReference type="SAM" id="MobiDB-lite"/>
    </source>
</evidence>
<protein>
    <submittedName>
        <fullName evidence="3">Uncharacterized protein</fullName>
    </submittedName>
</protein>
<reference evidence="3 4" key="1">
    <citation type="submission" date="2018-05" db="EMBL/GenBank/DDBJ databases">
        <title>Micromonospora atacamensis sp. nov., a novel actinobacteria isolated from high altitude Atacama Desert soil.</title>
        <authorList>
            <person name="Carro L."/>
            <person name="Golinska P."/>
            <person name="Klenk H.-P."/>
            <person name="Goodfellow M."/>
        </authorList>
    </citation>
    <scope>NUCLEOTIDE SEQUENCE [LARGE SCALE GENOMIC DNA]</scope>
    <source>
        <strain evidence="3 4">5R2A7</strain>
    </source>
</reference>
<feature type="compositionally biased region" description="Basic and acidic residues" evidence="1">
    <location>
        <begin position="125"/>
        <end position="137"/>
    </location>
</feature>
<dbReference type="Proteomes" id="UP000245410">
    <property type="component" value="Unassembled WGS sequence"/>
</dbReference>
<evidence type="ECO:0000256" key="2">
    <source>
        <dbReference type="SAM" id="SignalP"/>
    </source>
</evidence>
<proteinExistence type="predicted"/>
<organism evidence="3 4">
    <name type="scientific">Micromonospora acroterricola</name>
    <dbReference type="NCBI Taxonomy" id="2202421"/>
    <lineage>
        <taxon>Bacteria</taxon>
        <taxon>Bacillati</taxon>
        <taxon>Actinomycetota</taxon>
        <taxon>Actinomycetes</taxon>
        <taxon>Micromonosporales</taxon>
        <taxon>Micromonosporaceae</taxon>
        <taxon>Micromonospora</taxon>
    </lineage>
</organism>
<dbReference type="EMBL" id="QGKR01000143">
    <property type="protein sequence ID" value="PWR11080.1"/>
    <property type="molecule type" value="Genomic_DNA"/>
</dbReference>
<dbReference type="AlphaFoldDB" id="A0A317DAG8"/>
<feature type="signal peptide" evidence="2">
    <location>
        <begin position="1"/>
        <end position="41"/>
    </location>
</feature>
<evidence type="ECO:0000313" key="4">
    <source>
        <dbReference type="Proteomes" id="UP000245410"/>
    </source>
</evidence>
<evidence type="ECO:0000313" key="3">
    <source>
        <dbReference type="EMBL" id="PWR11080.1"/>
    </source>
</evidence>
<keyword evidence="4" id="KW-1185">Reference proteome</keyword>
<keyword evidence="2" id="KW-0732">Signal</keyword>
<gene>
    <name evidence="3" type="ORF">DKT68_07020</name>
</gene>
<feature type="region of interest" description="Disordered" evidence="1">
    <location>
        <begin position="123"/>
        <end position="147"/>
    </location>
</feature>
<name>A0A317DAG8_9ACTN</name>
<feature type="chain" id="PRO_5016418844" evidence="2">
    <location>
        <begin position="42"/>
        <end position="147"/>
    </location>
</feature>
<dbReference type="RefSeq" id="WP_109816600.1">
    <property type="nucleotide sequence ID" value="NZ_QGKR01000143.1"/>
</dbReference>
<accession>A0A317DAG8</accession>
<sequence length="147" mass="14069">MLPVALTCPLWWVARWAARVLTSLAVVAALALGAGMSPASAAAPEASGAAPSPFTAASAASSAAPGSLTLSSAVVPGTGHAAPGVTEAATGHVAAVASVDPQPARAAGPGAVLAAPTAVTLARGADAERLPRTDARPSRATRAPPGR</sequence>